<proteinExistence type="predicted"/>
<dbReference type="AlphaFoldDB" id="A0A5K1BFH5"/>
<dbReference type="Pfam" id="PF05553">
    <property type="entry name" value="DUF761"/>
    <property type="match status" value="1"/>
</dbReference>
<dbReference type="EMBL" id="LR721781">
    <property type="protein sequence ID" value="VVW14185.1"/>
    <property type="molecule type" value="Genomic_DNA"/>
</dbReference>
<dbReference type="OMA" id="WRVASIL"/>
<accession>A0A5K1BFH5</accession>
<evidence type="ECO:0000313" key="1">
    <source>
        <dbReference type="EMBL" id="VVW14185.1"/>
    </source>
</evidence>
<protein>
    <submittedName>
        <fullName evidence="1">Uncharacterized protein</fullName>
    </submittedName>
</protein>
<reference evidence="1" key="1">
    <citation type="submission" date="2019-09" db="EMBL/GenBank/DDBJ databases">
        <authorList>
            <person name="Zhang L."/>
        </authorList>
    </citation>
    <scope>NUCLEOTIDE SEQUENCE</scope>
</reference>
<organism evidence="1">
    <name type="scientific">Nymphaea colorata</name>
    <name type="common">pocket water lily</name>
    <dbReference type="NCBI Taxonomy" id="210225"/>
    <lineage>
        <taxon>Eukaryota</taxon>
        <taxon>Viridiplantae</taxon>
        <taxon>Streptophyta</taxon>
        <taxon>Embryophyta</taxon>
        <taxon>Tracheophyta</taxon>
        <taxon>Spermatophyta</taxon>
        <taxon>Magnoliopsida</taxon>
        <taxon>Nymphaeales</taxon>
        <taxon>Nymphaeaceae</taxon>
        <taxon>Nymphaea</taxon>
    </lineage>
</organism>
<name>A0A5K1BFH5_9MAGN</name>
<gene>
    <name evidence="1" type="ORF">NYM_LOCUS15346</name>
</gene>
<dbReference type="OrthoDB" id="1682876at2759"/>
<sequence>MVWNNWLALKRLRRAIQKVRFLLNINLNRFRLSAAAIRTLSRRNLSLPKSPAGLLEAADFDDEASAQDQCFSRTISGCSEDIDQKAEDFIARFYSHIQMERQVSLELRYCNRTLERTWSDYSP</sequence>
<dbReference type="InterPro" id="IPR008480">
    <property type="entry name" value="DUF761_pln"/>
</dbReference>
<dbReference type="Gramene" id="NC3G0220380.1">
    <property type="protein sequence ID" value="NC3G0220380.1:cds"/>
    <property type="gene ID" value="NC3G0220380"/>
</dbReference>